<evidence type="ECO:0000313" key="2">
    <source>
        <dbReference type="EMBL" id="MBV4358014.1"/>
    </source>
</evidence>
<name>A0A9E2SAY5_9BACT</name>
<dbReference type="EMBL" id="JAHSPG010000009">
    <property type="protein sequence ID" value="MBV4358014.1"/>
    <property type="molecule type" value="Genomic_DNA"/>
</dbReference>
<dbReference type="NCBIfam" id="TIGR03519">
    <property type="entry name" value="T9SS_PorP_fam"/>
    <property type="match status" value="1"/>
</dbReference>
<protein>
    <submittedName>
        <fullName evidence="2">PorP/SprF family type IX secretion system membrane protein</fullName>
    </submittedName>
</protein>
<accession>A0A9E2SAY5</accession>
<feature type="signal peptide" evidence="1">
    <location>
        <begin position="1"/>
        <end position="20"/>
    </location>
</feature>
<feature type="chain" id="PRO_5038344409" evidence="1">
    <location>
        <begin position="21"/>
        <end position="337"/>
    </location>
</feature>
<sequence length="337" mass="37008">MKKILCFCAMGLFLATKSFGQDPHFSQFFASPLTLNPALTGKFDGVVRVAGNYRNQWPAISKAFITSTVSVDAPVLSGKLPYTDTWGVGLMAMTDRTADGILNSNFLAISTSYHKGLDEDGLHQIGIGFQGAYSNKRLDATRLHFENQLDLDGNWSNPSGESFANTKLNVNYFDFNAGFLYSGSTTGYNNFYAGFSVYHINRPKESFTNGYYVLDPRVTFHAGGYFPIADNAVLHVSGLHSRQSGAYETVIGGAVAINATGDEEHPTNFYIGSWYRFKDAIIPYVGFEFSDFRLGATYDVNTSSLKTASQSRGGIEISLIYIKQASDGKKNIPCPKF</sequence>
<gene>
    <name evidence="2" type="ORF">KTO63_12695</name>
</gene>
<keyword evidence="1" id="KW-0732">Signal</keyword>
<reference evidence="2" key="1">
    <citation type="submission" date="2021-06" db="EMBL/GenBank/DDBJ databases">
        <authorList>
            <person name="Huq M.A."/>
        </authorList>
    </citation>
    <scope>NUCLEOTIDE SEQUENCE</scope>
    <source>
        <strain evidence="2">MAH-26</strain>
    </source>
</reference>
<comment type="caution">
    <text evidence="2">The sequence shown here is derived from an EMBL/GenBank/DDBJ whole genome shotgun (WGS) entry which is preliminary data.</text>
</comment>
<organism evidence="2 3">
    <name type="scientific">Pinibacter aurantiacus</name>
    <dbReference type="NCBI Taxonomy" id="2851599"/>
    <lineage>
        <taxon>Bacteria</taxon>
        <taxon>Pseudomonadati</taxon>
        <taxon>Bacteroidota</taxon>
        <taxon>Chitinophagia</taxon>
        <taxon>Chitinophagales</taxon>
        <taxon>Chitinophagaceae</taxon>
        <taxon>Pinibacter</taxon>
    </lineage>
</organism>
<dbReference type="RefSeq" id="WP_217791682.1">
    <property type="nucleotide sequence ID" value="NZ_JAHSPG010000009.1"/>
</dbReference>
<dbReference type="Proteomes" id="UP000812270">
    <property type="component" value="Unassembled WGS sequence"/>
</dbReference>
<evidence type="ECO:0000313" key="3">
    <source>
        <dbReference type="Proteomes" id="UP000812270"/>
    </source>
</evidence>
<proteinExistence type="predicted"/>
<dbReference type="InterPro" id="IPR019861">
    <property type="entry name" value="PorP/SprF_Bacteroidetes"/>
</dbReference>
<dbReference type="Pfam" id="PF11751">
    <property type="entry name" value="PorP_SprF"/>
    <property type="match status" value="1"/>
</dbReference>
<evidence type="ECO:0000256" key="1">
    <source>
        <dbReference type="SAM" id="SignalP"/>
    </source>
</evidence>
<dbReference type="AlphaFoldDB" id="A0A9E2SAY5"/>
<keyword evidence="3" id="KW-1185">Reference proteome</keyword>